<dbReference type="Proteomes" id="UP000789525">
    <property type="component" value="Unassembled WGS sequence"/>
</dbReference>
<evidence type="ECO:0000313" key="2">
    <source>
        <dbReference type="Proteomes" id="UP000789525"/>
    </source>
</evidence>
<gene>
    <name evidence="1" type="ORF">ACOLOM_LOCUS4459</name>
</gene>
<organism evidence="1 2">
    <name type="scientific">Acaulospora colombiana</name>
    <dbReference type="NCBI Taxonomy" id="27376"/>
    <lineage>
        <taxon>Eukaryota</taxon>
        <taxon>Fungi</taxon>
        <taxon>Fungi incertae sedis</taxon>
        <taxon>Mucoromycota</taxon>
        <taxon>Glomeromycotina</taxon>
        <taxon>Glomeromycetes</taxon>
        <taxon>Diversisporales</taxon>
        <taxon>Acaulosporaceae</taxon>
        <taxon>Acaulospora</taxon>
    </lineage>
</organism>
<dbReference type="EMBL" id="CAJVPT010007338">
    <property type="protein sequence ID" value="CAG8540572.1"/>
    <property type="molecule type" value="Genomic_DNA"/>
</dbReference>
<keyword evidence="2" id="KW-1185">Reference proteome</keyword>
<sequence length="1430" mass="154382">MSVCWETITSTIVGIPHEIVNLQQRYMEAPLHHSQISISILYQRLNASNLSSPPAIMSSQVVPTQDWEGDLNAYGAGEDASYLNGEPDSNYWDDAFDDTEIIRKPTRRPLWEDDFFEDEEYWNNNEESGVVDKTAPVEVSPFHHKRYIALFVVLLWVISYLSGRRQRHKQYLRGLKARRKALGIPEEDDRDFDIAYDAAGQRQRDKENMWRIKNGLAPLMDDEFGNTIALTEWDEFGRPLPPKPTPEQLAKEKRERELAERKERFIQEKYAKGESWDPDKVLPGSSDDLFEDEFERILREEREAEARLTEERTRKELRTKQSKKPRANEAQSTGLRRRRSDASTAPRSPAVSPVRMASPQYPGPAPPGHFPVETPVVEQYGSWYPPQAHIVPQTSAPSRPVQPVQLVQYPVAIAAVPVEAPSAMVIIPEVQKAPSVSSSSKRSKQNKMEVDELPNPDKPEKVHGKKRVATDVDTTEYMELDQDNSEEQARSTKRSKKESQATKKEPEATPATTSKAPVRNPAIEQITRAAKRTRAQAASETDTYEPEVARKRLKTETTTELELEPPLTATPSNSRKSQALLANETTPPTVDDVATTQDQEAATPKTWLEADGCTSTDPLCKSRKVGKMWMNRKWGFRVGMDGLRERLCEITVRRKPSRAIRLPTEDDVFHAWFNDEQYTRAKEDSSIDSENYVFVSLEPVDPRLALNDPMLDAASKYLRKVNPSPKPIYPKSSSAAKRAASKAAASSTRIPGGSTIAAASTAGSGSPDLSRFILPPHLAMPPRKAMSQRSPVIPVREVEEPKVTSIPIAREQPTAENTSPVPVPVMPEAPAQETIIKEAAPVSLAPPVVPVFPATAYTWPPPSTPTPKVTPAITLQAPTPPLTLTPKPAEVTPLQPTIFTQPPPILFGKLSLFQDLCSKLTEPVGAKPTENAPTSNASSVSTSNTPTFPFQISASTPSISSSTQKPNLFSLGTAPSQQSKPPAIPNLFVNKGSEASLPKTTSAPTVNLFGQPSGIPKPNPISLTSVSSQPQATSPSLAVGTPTPAQAATASPFGNSNSLFGKPTASSPAVPLSALQPSPFSFQSSGPSGSTLSGGSSFAQSSTGHAPTPSASWTSLGAFGTSNATPQPGSNVNSGINPFHNTGTPVIVQSVFTPPLPKVNLAQSPDGKPEGAPSSNEFMEEERNALFAAGGPEPAPVSSAFDPATQHQFPFQVASSSKPPSVVSTPALPNKTITPATPSSSRPIATPSAPSTPGSANWPHPPLDTSGNSMDTSGGPPPFTFGAPPTPSTNPFGGQGFGAPSTSTARPPNPPTGNSGNGHHIGQSSDPSKRPPQGATADNRIYSSNKRLRRMLENQANGINSPQSPQIIQPPTLNTTTVQQQQPQPTPGFTLNQGLTPTVPFHFNPSGPAFNMFNGLGGNPFGMGHNANGF</sequence>
<name>A0ACA9LN61_9GLOM</name>
<accession>A0ACA9LN61</accession>
<protein>
    <submittedName>
        <fullName evidence="1">11836_t:CDS:1</fullName>
    </submittedName>
</protein>
<evidence type="ECO:0000313" key="1">
    <source>
        <dbReference type="EMBL" id="CAG8540572.1"/>
    </source>
</evidence>
<proteinExistence type="predicted"/>
<comment type="caution">
    <text evidence="1">The sequence shown here is derived from an EMBL/GenBank/DDBJ whole genome shotgun (WGS) entry which is preliminary data.</text>
</comment>
<reference evidence="1" key="1">
    <citation type="submission" date="2021-06" db="EMBL/GenBank/DDBJ databases">
        <authorList>
            <person name="Kallberg Y."/>
            <person name="Tangrot J."/>
            <person name="Rosling A."/>
        </authorList>
    </citation>
    <scope>NUCLEOTIDE SEQUENCE</scope>
    <source>
        <strain evidence="1">CL356</strain>
    </source>
</reference>